<evidence type="ECO:0000313" key="1">
    <source>
        <dbReference type="EMBL" id="KAK7113353.1"/>
    </source>
</evidence>
<name>A0AAN9BXV1_9CAEN</name>
<proteinExistence type="predicted"/>
<dbReference type="EMBL" id="JBAMIC010000002">
    <property type="protein sequence ID" value="KAK7113353.1"/>
    <property type="molecule type" value="Genomic_DNA"/>
</dbReference>
<sequence length="171" mass="19256">MIRMTFSTRRWSANPDDLPELSYINIVNYFVLCKSAYRNTCEQLKSLQQFGFLPTFCLWLGDMRDVKCYSPDGCQNSVISAKILHSHRLNEPALSPWIIATSDVNILAAHCTCMAGVGETGMAGVGETCTHVRPFTFKESAVECAVADRHFCLESNSEGMLCLRKDHQYFL</sequence>
<dbReference type="PANTHER" id="PTHR47526:SF3">
    <property type="entry name" value="PHD-TYPE DOMAIN-CONTAINING PROTEIN"/>
    <property type="match status" value="1"/>
</dbReference>
<dbReference type="AlphaFoldDB" id="A0AAN9BXV1"/>
<comment type="caution">
    <text evidence="1">The sequence shown here is derived from an EMBL/GenBank/DDBJ whole genome shotgun (WGS) entry which is preliminary data.</text>
</comment>
<reference evidence="1 2" key="1">
    <citation type="submission" date="2024-02" db="EMBL/GenBank/DDBJ databases">
        <title>Chromosome-scale genome assembly of the rough periwinkle Littorina saxatilis.</title>
        <authorList>
            <person name="De Jode A."/>
            <person name="Faria R."/>
            <person name="Formenti G."/>
            <person name="Sims Y."/>
            <person name="Smith T.P."/>
            <person name="Tracey A."/>
            <person name="Wood J.M.D."/>
            <person name="Zagrodzka Z.B."/>
            <person name="Johannesson K."/>
            <person name="Butlin R.K."/>
            <person name="Leder E.H."/>
        </authorList>
    </citation>
    <scope>NUCLEOTIDE SEQUENCE [LARGE SCALE GENOMIC DNA]</scope>
    <source>
        <strain evidence="1">Snail1</strain>
        <tissue evidence="1">Muscle</tissue>
    </source>
</reference>
<gene>
    <name evidence="1" type="ORF">V1264_012653</name>
</gene>
<protein>
    <submittedName>
        <fullName evidence="1">Uncharacterized protein</fullName>
    </submittedName>
</protein>
<dbReference type="Proteomes" id="UP001374579">
    <property type="component" value="Unassembled WGS sequence"/>
</dbReference>
<evidence type="ECO:0000313" key="2">
    <source>
        <dbReference type="Proteomes" id="UP001374579"/>
    </source>
</evidence>
<organism evidence="1 2">
    <name type="scientific">Littorina saxatilis</name>
    <dbReference type="NCBI Taxonomy" id="31220"/>
    <lineage>
        <taxon>Eukaryota</taxon>
        <taxon>Metazoa</taxon>
        <taxon>Spiralia</taxon>
        <taxon>Lophotrochozoa</taxon>
        <taxon>Mollusca</taxon>
        <taxon>Gastropoda</taxon>
        <taxon>Caenogastropoda</taxon>
        <taxon>Littorinimorpha</taxon>
        <taxon>Littorinoidea</taxon>
        <taxon>Littorinidae</taxon>
        <taxon>Littorina</taxon>
    </lineage>
</organism>
<accession>A0AAN9BXV1</accession>
<keyword evidence="2" id="KW-1185">Reference proteome</keyword>
<dbReference type="PANTHER" id="PTHR47526">
    <property type="entry name" value="ATP-DEPENDENT DNA HELICASE"/>
    <property type="match status" value="1"/>
</dbReference>